<evidence type="ECO:0000313" key="2">
    <source>
        <dbReference type="EMBL" id="QHI69638.1"/>
    </source>
</evidence>
<dbReference type="AlphaFoldDB" id="A0A6P1MC25"/>
<gene>
    <name evidence="2" type="ORF">GT409_09265</name>
</gene>
<keyword evidence="1" id="KW-1133">Transmembrane helix</keyword>
<dbReference type="RefSeq" id="WP_160628820.1">
    <property type="nucleotide sequence ID" value="NZ_CP047593.1"/>
</dbReference>
<dbReference type="EMBL" id="CP047593">
    <property type="protein sequence ID" value="QHI69638.1"/>
    <property type="molecule type" value="Genomic_DNA"/>
</dbReference>
<feature type="transmembrane region" description="Helical" evidence="1">
    <location>
        <begin position="168"/>
        <end position="188"/>
    </location>
</feature>
<keyword evidence="1" id="KW-0812">Transmembrane</keyword>
<evidence type="ECO:0000313" key="3">
    <source>
        <dbReference type="Proteomes" id="UP000464954"/>
    </source>
</evidence>
<evidence type="ECO:0000256" key="1">
    <source>
        <dbReference type="SAM" id="Phobius"/>
    </source>
</evidence>
<organism evidence="2 3">
    <name type="scientific">Tichowtungia aerotolerans</name>
    <dbReference type="NCBI Taxonomy" id="2697043"/>
    <lineage>
        <taxon>Bacteria</taxon>
        <taxon>Pseudomonadati</taxon>
        <taxon>Kiritimatiellota</taxon>
        <taxon>Tichowtungiia</taxon>
        <taxon>Tichowtungiales</taxon>
        <taxon>Tichowtungiaceae</taxon>
        <taxon>Tichowtungia</taxon>
    </lineage>
</organism>
<reference evidence="2 3" key="1">
    <citation type="submission" date="2020-01" db="EMBL/GenBank/DDBJ databases">
        <title>Ponticoccus aerotolerans gen. nov., sp. nov., an anaerobic bacterium and proposal of Ponticoccusceae fam. nov., Ponticoccusles ord. nov. and Ponticoccuse classis nov. in the phylum Kiritimatiellaeota.</title>
        <authorList>
            <person name="Zhou L.Y."/>
            <person name="Du Z.J."/>
        </authorList>
    </citation>
    <scope>NUCLEOTIDE SEQUENCE [LARGE SCALE GENOMIC DNA]</scope>
    <source>
        <strain evidence="2 3">S-5007</strain>
    </source>
</reference>
<keyword evidence="3" id="KW-1185">Reference proteome</keyword>
<protein>
    <submittedName>
        <fullName evidence="2">Uncharacterized protein</fullName>
    </submittedName>
</protein>
<dbReference type="Proteomes" id="UP000464954">
    <property type="component" value="Chromosome"/>
</dbReference>
<accession>A0A6P1MC25</accession>
<feature type="transmembrane region" description="Helical" evidence="1">
    <location>
        <begin position="250"/>
        <end position="265"/>
    </location>
</feature>
<feature type="transmembrane region" description="Helical" evidence="1">
    <location>
        <begin position="209"/>
        <end position="230"/>
    </location>
</feature>
<name>A0A6P1MC25_9BACT</name>
<keyword evidence="1" id="KW-0472">Membrane</keyword>
<feature type="transmembrane region" description="Helical" evidence="1">
    <location>
        <begin position="117"/>
        <end position="133"/>
    </location>
</feature>
<feature type="transmembrane region" description="Helical" evidence="1">
    <location>
        <begin position="84"/>
        <end position="105"/>
    </location>
</feature>
<dbReference type="KEGG" id="taer:GT409_09265"/>
<sequence length="271" mass="30714">MSNKKKDTRKNQLILNSKRIQHKKGLLILSGKTASSHHKIELQEINLIKNSTPLDHSSSQEEFREQDQIYDTIVIKILSGIGQVLFLSLLTLLAPVCIILDLLIFEDGVSERSLTELTQASLLFLSISLFAYGSRKHNDSKGFFVLAAGFFGSMFVREMDWAFDHVRHGFWVWPAILLSISCIAYVMNHHKNTVLKPMLYFLESKLSSYIVFGLIVVLVFSRIFGSGTLIWNHFTCPPVFKGALQEGLELFGYVFIAYGAFNFVLKKRSTG</sequence>
<proteinExistence type="predicted"/>
<feature type="transmembrane region" description="Helical" evidence="1">
    <location>
        <begin position="140"/>
        <end position="156"/>
    </location>
</feature>